<feature type="transmembrane region" description="Helical" evidence="1">
    <location>
        <begin position="242"/>
        <end position="259"/>
    </location>
</feature>
<evidence type="ECO:0000313" key="3">
    <source>
        <dbReference type="Proteomes" id="UP001152614"/>
    </source>
</evidence>
<keyword evidence="1" id="KW-0812">Transmembrane</keyword>
<sequence>MKKRKEKKSVSSSVVGEKSKVHKVYLIISVLLGMILAVGMPFFNEPDGQYHYVVSSNMANLSNDISAYGEPEIGTGIDQQIKAYQQGDYFQTYYLTKIVEMPMSKQPREGLTENPNLKSYNFWGHIIPSIGVWLGHKIYPSIGVMITTARLFSVLINSLLMFFIIKFVKKGKMIFVALSLTPVTLNSFASLSYDSLSFILVAWLMAIIINSLVDQKINWWRWVELGVTSISIYFGAKTNFKVLLLFIPVLIIMFIFPRIYSKISLFLSYLWRNKRGISITLLVGIGLLLSILLFLLSLKHGGIFYSIYRFLINYAVNLNPGLTSASVFQTLLGSPYPFINNSPSWVNMIWYVVLFTALVNEDKFIKNKLISIVSFGIFMLGIAAVYYSYMTYTLKGSPVSNATVLGQMQGLQGRYFTPTLFLLLFVTCHEKFKIKINGQKGVLIFVMSIAIVTNVLLLFSTLFGIYYL</sequence>
<feature type="transmembrane region" description="Helical" evidence="1">
    <location>
        <begin position="172"/>
        <end position="189"/>
    </location>
</feature>
<reference evidence="2" key="1">
    <citation type="submission" date="2022-10" db="EMBL/GenBank/DDBJ databases">
        <authorList>
            <person name="Turner M.S."/>
            <person name="Huang W."/>
        </authorList>
    </citation>
    <scope>NUCLEOTIDE SEQUENCE</scope>
    <source>
        <strain evidence="2">3</strain>
    </source>
</reference>
<feature type="transmembrane region" description="Helical" evidence="1">
    <location>
        <begin position="310"/>
        <end position="332"/>
    </location>
</feature>
<dbReference type="Pfam" id="PF09913">
    <property type="entry name" value="DUF2142"/>
    <property type="match status" value="1"/>
</dbReference>
<feature type="transmembrane region" description="Helical" evidence="1">
    <location>
        <begin position="138"/>
        <end position="165"/>
    </location>
</feature>
<feature type="transmembrane region" description="Helical" evidence="1">
    <location>
        <begin position="195"/>
        <end position="213"/>
    </location>
</feature>
<feature type="transmembrane region" description="Helical" evidence="1">
    <location>
        <begin position="372"/>
        <end position="392"/>
    </location>
</feature>
<feature type="transmembrane region" description="Helical" evidence="1">
    <location>
        <begin position="412"/>
        <end position="429"/>
    </location>
</feature>
<comment type="caution">
    <text evidence="2">The sequence shown here is derived from an EMBL/GenBank/DDBJ whole genome shotgun (WGS) entry which is preliminary data.</text>
</comment>
<name>A0A9X4NFJ2_9LACT</name>
<dbReference type="RefSeq" id="WP_058206695.1">
    <property type="nucleotide sequence ID" value="NZ_JAOWLJ010000002.1"/>
</dbReference>
<feature type="transmembrane region" description="Helical" evidence="1">
    <location>
        <begin position="279"/>
        <end position="298"/>
    </location>
</feature>
<keyword evidence="1" id="KW-0472">Membrane</keyword>
<feature type="transmembrane region" description="Helical" evidence="1">
    <location>
        <begin position="441"/>
        <end position="467"/>
    </location>
</feature>
<organism evidence="2 3">
    <name type="scientific">Lactococcus lactis</name>
    <dbReference type="NCBI Taxonomy" id="1358"/>
    <lineage>
        <taxon>Bacteria</taxon>
        <taxon>Bacillati</taxon>
        <taxon>Bacillota</taxon>
        <taxon>Bacilli</taxon>
        <taxon>Lactobacillales</taxon>
        <taxon>Streptococcaceae</taxon>
        <taxon>Lactococcus</taxon>
    </lineage>
</organism>
<dbReference type="AlphaFoldDB" id="A0A9X4NFJ2"/>
<feature type="transmembrane region" description="Helical" evidence="1">
    <location>
        <begin position="344"/>
        <end position="360"/>
    </location>
</feature>
<evidence type="ECO:0000313" key="2">
    <source>
        <dbReference type="EMBL" id="MDG4982784.1"/>
    </source>
</evidence>
<dbReference type="EMBL" id="JAOWLY010000001">
    <property type="protein sequence ID" value="MDG4982784.1"/>
    <property type="molecule type" value="Genomic_DNA"/>
</dbReference>
<keyword evidence="1" id="KW-1133">Transmembrane helix</keyword>
<gene>
    <name evidence="2" type="ORF">OGZ51_01295</name>
</gene>
<dbReference type="InterPro" id="IPR018674">
    <property type="entry name" value="DUF2142_membrane"/>
</dbReference>
<dbReference type="Proteomes" id="UP001152614">
    <property type="component" value="Unassembled WGS sequence"/>
</dbReference>
<reference evidence="2" key="2">
    <citation type="journal article" date="2023" name="Food Microbiol.">
        <title>Evaluation of the fermentation potential of lactic acid bacteria isolated from herbs, fruits and vegetables as starter cultures in nut-based milk alternatives.</title>
        <authorList>
            <person name="Huang W."/>
            <person name="Dong A."/>
            <person name="Pham H.T."/>
            <person name="Zhou C."/>
            <person name="Huo Z."/>
            <person name="Watjen A.P."/>
            <person name="Prakash S."/>
            <person name="Bang-Berthelsen C.H."/>
            <person name="Turner M.S."/>
        </authorList>
    </citation>
    <scope>NUCLEOTIDE SEQUENCE</scope>
    <source>
        <strain evidence="2">3</strain>
    </source>
</reference>
<protein>
    <submittedName>
        <fullName evidence="2">DUF2142 domain-containing protein</fullName>
    </submittedName>
</protein>
<feature type="transmembrane region" description="Helical" evidence="1">
    <location>
        <begin position="21"/>
        <end position="43"/>
    </location>
</feature>
<evidence type="ECO:0000256" key="1">
    <source>
        <dbReference type="SAM" id="Phobius"/>
    </source>
</evidence>
<accession>A0A9X4NFJ2</accession>
<proteinExistence type="predicted"/>